<feature type="compositionally biased region" description="Basic and acidic residues" evidence="1">
    <location>
        <begin position="202"/>
        <end position="213"/>
    </location>
</feature>
<evidence type="ECO:0000256" key="1">
    <source>
        <dbReference type="SAM" id="MobiDB-lite"/>
    </source>
</evidence>
<feature type="compositionally biased region" description="Basic and acidic residues" evidence="1">
    <location>
        <begin position="54"/>
        <end position="69"/>
    </location>
</feature>
<feature type="compositionally biased region" description="Low complexity" evidence="1">
    <location>
        <begin position="466"/>
        <end position="485"/>
    </location>
</feature>
<gene>
    <name evidence="3" type="ORF">WJX73_006254</name>
</gene>
<dbReference type="InterPro" id="IPR003169">
    <property type="entry name" value="GYF"/>
</dbReference>
<dbReference type="SMART" id="SM00444">
    <property type="entry name" value="GYF"/>
    <property type="match status" value="2"/>
</dbReference>
<feature type="domain" description="GYF" evidence="2">
    <location>
        <begin position="373"/>
        <end position="431"/>
    </location>
</feature>
<organism evidence="3 4">
    <name type="scientific">Symbiochloris irregularis</name>
    <dbReference type="NCBI Taxonomy" id="706552"/>
    <lineage>
        <taxon>Eukaryota</taxon>
        <taxon>Viridiplantae</taxon>
        <taxon>Chlorophyta</taxon>
        <taxon>core chlorophytes</taxon>
        <taxon>Trebouxiophyceae</taxon>
        <taxon>Trebouxiales</taxon>
        <taxon>Trebouxiaceae</taxon>
        <taxon>Symbiochloris</taxon>
    </lineage>
</organism>
<evidence type="ECO:0000313" key="4">
    <source>
        <dbReference type="Proteomes" id="UP001465755"/>
    </source>
</evidence>
<feature type="compositionally biased region" description="Basic and acidic residues" evidence="1">
    <location>
        <begin position="444"/>
        <end position="453"/>
    </location>
</feature>
<dbReference type="EMBL" id="JALJOQ010000020">
    <property type="protein sequence ID" value="KAK9809428.1"/>
    <property type="molecule type" value="Genomic_DNA"/>
</dbReference>
<feature type="compositionally biased region" description="Basic and acidic residues" evidence="1">
    <location>
        <begin position="724"/>
        <end position="735"/>
    </location>
</feature>
<sequence>MRSAAFWDSPNDKGRQQMEPKSGNRQRRGRGHQEVAEDHVSEEASGSTGTARWYDQHDDRIADAGEARRYQGGRGRANGSNSSRSEFSNRDPSHSSSGGRYAGGGEDMYSASGRKNVGKGEGQGPKMWEYRDPQGRVQGPFKSSQMAEWINADFFAKDLPVRQKGYDTFTPLHKVLKVLLKDAEGKGDASSVNSTPRAGGQRRREDRAFDRGAENQGVNSGYERKEGGDNPRRKREGRGRGAAAAAAAAAAEAKLEPQEEVKLLPDGSLDWDATAPEAPPQEEEEEQRPRNILKQPNFNANQPPQQQPSREQERPRRGRESAAAGQGDSSRPAKGQGGRNKKEKPANPAKPELYSRKISQQLFTAGAKQGAEEPVWRYIDPAGNVQGPFPANHMTTWYCDGLLMASLPVCGTERKVAPPDLPPKTLYRPLDDLLRQVDERQGFKPVSLEDVRRAASPQAKPRANKPTGAGEDAAAATPSSAEQAQGSAAKGVADGSSVEAAKAPAAGHAAAAVGEAATVAGDKIHESADDSAVEAAKATTVEVKLLEGGSSDSLAALPGKVASSLVLDGPGTPRSVGSASLAVQPGSPRSVASVSLEPLSLHKSALSASSIGAVPESAAAAGGTGDDSSLPPASAADIGGALRDALDATVPSEAAAPLSPADDTANAVISDGETATPEQLLPAATAPVPAAESAPKADDVSAESVVKLPAAAFSSGLAEAEVADADKPAADKTANRIDSSATSALPADDKAAESAAGEKASALHAEPAAASTQLPAAAARDSAAAATQMQLTQKGLLNQKQAPGLQM</sequence>
<dbReference type="PROSITE" id="PS50829">
    <property type="entry name" value="GYF"/>
    <property type="match status" value="2"/>
</dbReference>
<accession>A0AAW1PLC4</accession>
<evidence type="ECO:0000313" key="3">
    <source>
        <dbReference type="EMBL" id="KAK9809428.1"/>
    </source>
</evidence>
<dbReference type="PANTHER" id="PTHR46695:SF18">
    <property type="entry name" value="CHROMATIN REGULATOR PHD FAMILY"/>
    <property type="match status" value="1"/>
</dbReference>
<dbReference type="InterPro" id="IPR035445">
    <property type="entry name" value="GYF-like_dom_sf"/>
</dbReference>
<feature type="region of interest" description="Disordered" evidence="1">
    <location>
        <begin position="444"/>
        <end position="492"/>
    </location>
</feature>
<protein>
    <recommendedName>
        <fullName evidence="2">GYF domain-containing protein</fullName>
    </recommendedName>
</protein>
<keyword evidence="4" id="KW-1185">Reference proteome</keyword>
<feature type="compositionally biased region" description="Low complexity" evidence="1">
    <location>
        <begin position="241"/>
        <end position="252"/>
    </location>
</feature>
<feature type="compositionally biased region" description="Basic and acidic residues" evidence="1">
    <location>
        <begin position="310"/>
        <end position="320"/>
    </location>
</feature>
<dbReference type="Pfam" id="PF02213">
    <property type="entry name" value="GYF"/>
    <property type="match status" value="2"/>
</dbReference>
<comment type="caution">
    <text evidence="3">The sequence shown here is derived from an EMBL/GenBank/DDBJ whole genome shotgun (WGS) entry which is preliminary data.</text>
</comment>
<dbReference type="SUPFAM" id="SSF55277">
    <property type="entry name" value="GYF domain"/>
    <property type="match status" value="2"/>
</dbReference>
<feature type="compositionally biased region" description="Low complexity" evidence="1">
    <location>
        <begin position="753"/>
        <end position="777"/>
    </location>
</feature>
<feature type="domain" description="GYF" evidence="2">
    <location>
        <begin position="125"/>
        <end position="173"/>
    </location>
</feature>
<feature type="region of interest" description="Disordered" evidence="1">
    <location>
        <begin position="1"/>
        <end position="141"/>
    </location>
</feature>
<feature type="compositionally biased region" description="Basic and acidic residues" evidence="1">
    <location>
        <begin position="222"/>
        <end position="231"/>
    </location>
</feature>
<feature type="region of interest" description="Disordered" evidence="1">
    <location>
        <begin position="182"/>
        <end position="367"/>
    </location>
</feature>
<dbReference type="PANTHER" id="PTHR46695">
    <property type="entry name" value="ZINC FINGER CCCH DOMAIN-CONTAINING PROTEIN 44-RELATED"/>
    <property type="match status" value="1"/>
</dbReference>
<feature type="region of interest" description="Disordered" evidence="1">
    <location>
        <begin position="718"/>
        <end position="777"/>
    </location>
</feature>
<evidence type="ECO:0000259" key="2">
    <source>
        <dbReference type="PROSITE" id="PS50829"/>
    </source>
</evidence>
<feature type="region of interest" description="Disordered" evidence="1">
    <location>
        <begin position="617"/>
        <end position="636"/>
    </location>
</feature>
<feature type="compositionally biased region" description="Low complexity" evidence="1">
    <location>
        <begin position="617"/>
        <end position="629"/>
    </location>
</feature>
<dbReference type="Gene3D" id="3.30.1490.40">
    <property type="match status" value="2"/>
</dbReference>
<feature type="compositionally biased region" description="Low complexity" evidence="1">
    <location>
        <begin position="295"/>
        <end position="309"/>
    </location>
</feature>
<feature type="compositionally biased region" description="Basic and acidic residues" evidence="1">
    <location>
        <begin position="253"/>
        <end position="263"/>
    </location>
</feature>
<reference evidence="3 4" key="1">
    <citation type="journal article" date="2024" name="Nat. Commun.">
        <title>Phylogenomics reveals the evolutionary origins of lichenization in chlorophyte algae.</title>
        <authorList>
            <person name="Puginier C."/>
            <person name="Libourel C."/>
            <person name="Otte J."/>
            <person name="Skaloud P."/>
            <person name="Haon M."/>
            <person name="Grisel S."/>
            <person name="Petersen M."/>
            <person name="Berrin J.G."/>
            <person name="Delaux P.M."/>
            <person name="Dal Grande F."/>
            <person name="Keller J."/>
        </authorList>
    </citation>
    <scope>NUCLEOTIDE SEQUENCE [LARGE SCALE GENOMIC DNA]</scope>
    <source>
        <strain evidence="3 4">SAG 2036</strain>
    </source>
</reference>
<proteinExistence type="predicted"/>
<dbReference type="AlphaFoldDB" id="A0AAW1PLC4"/>
<name>A0AAW1PLC4_9CHLO</name>
<dbReference type="Proteomes" id="UP001465755">
    <property type="component" value="Unassembled WGS sequence"/>
</dbReference>
<feature type="compositionally biased region" description="Basic and acidic residues" evidence="1">
    <location>
        <begin position="31"/>
        <end position="42"/>
    </location>
</feature>